<gene>
    <name evidence="9" type="ORF">ADUPG1_012454</name>
</gene>
<feature type="non-terminal residue" evidence="9">
    <location>
        <position position="1"/>
    </location>
</feature>
<feature type="region of interest" description="Disordered" evidence="7">
    <location>
        <begin position="1028"/>
        <end position="1056"/>
    </location>
</feature>
<evidence type="ECO:0000256" key="2">
    <source>
        <dbReference type="ARBA" id="ARBA00022618"/>
    </source>
</evidence>
<dbReference type="SUPFAM" id="SSF48371">
    <property type="entry name" value="ARM repeat"/>
    <property type="match status" value="2"/>
</dbReference>
<proteinExistence type="predicted"/>
<keyword evidence="10" id="KW-1185">Reference proteome</keyword>
<organism evidence="9 10">
    <name type="scientific">Aduncisulcus paluster</name>
    <dbReference type="NCBI Taxonomy" id="2918883"/>
    <lineage>
        <taxon>Eukaryota</taxon>
        <taxon>Metamonada</taxon>
        <taxon>Carpediemonas-like organisms</taxon>
        <taxon>Aduncisulcus</taxon>
    </lineage>
</organism>
<name>A0ABQ5K374_9EUKA</name>
<feature type="compositionally biased region" description="Acidic residues" evidence="7">
    <location>
        <begin position="1028"/>
        <end position="1040"/>
    </location>
</feature>
<dbReference type="PANTHER" id="PTHR14222:SF1">
    <property type="entry name" value="CONDENSIN-2 COMPLEX SUBUNIT D3"/>
    <property type="match status" value="1"/>
</dbReference>
<evidence type="ECO:0000313" key="9">
    <source>
        <dbReference type="EMBL" id="GKT23525.1"/>
    </source>
</evidence>
<feature type="compositionally biased region" description="Polar residues" evidence="7">
    <location>
        <begin position="1267"/>
        <end position="1282"/>
    </location>
</feature>
<feature type="domain" description="Condensin complex subunit 1 C-terminal" evidence="8">
    <location>
        <begin position="1491"/>
        <end position="1609"/>
    </location>
</feature>
<dbReference type="InterPro" id="IPR026971">
    <property type="entry name" value="CND1/NCAPD3"/>
</dbReference>
<dbReference type="Pfam" id="PF12717">
    <property type="entry name" value="Cnd1"/>
    <property type="match status" value="1"/>
</dbReference>
<keyword evidence="4" id="KW-0226">DNA condensation</keyword>
<reference evidence="9" key="1">
    <citation type="submission" date="2022-03" db="EMBL/GenBank/DDBJ databases">
        <title>Draft genome sequence of Aduncisulcus paluster, a free-living microaerophilic Fornicata.</title>
        <authorList>
            <person name="Yuyama I."/>
            <person name="Kume K."/>
            <person name="Tamura T."/>
            <person name="Inagaki Y."/>
            <person name="Hashimoto T."/>
        </authorList>
    </citation>
    <scope>NUCLEOTIDE SEQUENCE</scope>
    <source>
        <strain evidence="9">NY0171</strain>
    </source>
</reference>
<evidence type="ECO:0000256" key="7">
    <source>
        <dbReference type="SAM" id="MobiDB-lite"/>
    </source>
</evidence>
<comment type="subcellular location">
    <subcellularLocation>
        <location evidence="1">Nucleus</location>
    </subcellularLocation>
</comment>
<dbReference type="EMBL" id="BQXS01012470">
    <property type="protein sequence ID" value="GKT23525.1"/>
    <property type="molecule type" value="Genomic_DNA"/>
</dbReference>
<dbReference type="InterPro" id="IPR032682">
    <property type="entry name" value="Cnd1_C"/>
</dbReference>
<sequence length="1806" mass="199713">FLVIPSNSLSPLVSRHVQAFSLFQARVCSSNSANIASVIALVPLQSTPPTVGASQQKRMAQWVRTVVEERNKCTPQIDEAANELNDQVMDSKTKSQKKGSTSKTKKKSKPKVRKNSTPLICEFVNLMETDDLVNLYSYAFLHMPSRVDLRELVVAGISQWAVYDDKFILSPSRIAELATKSATESHSQDDALSRDEFDLIPMPHCAFMLKLFESMTYPSITGMKGLPLQLLDAISWDYIMNLCFKMLEGHCVRVELGTLFQMEAINSIISSFFPKSILSLLVTSSFVHFSTSVPLRISTVDCAAETAMRIIDLMSTMEEDGTKEGVNEEELFYALVPLLSSIMPLLSHILIHTKDTSPKIRARSFRQIARVIERMGDFKLLSVPTLCNGLKIDSDRVADLNAPVSKPSLDTFHLLFFCSLLPIISSLIESICERVHDVKTTVKSAALGCVKVLAQSTILHQGYSSEFYPMKKWTLWVHEYLALWGNEQDKRGSEEFETKGKDEDSDIVHTFDELLNKSTQEQPDGTKNKMSKAFEGTKSNLRTTRELRAMVSVQPGTYTLVEVVKHLSFRCQDASPSVRKECISHLHTLSRQSVSLVNNIQWMNEELRVMEMDQTHQSRILHSLLAMVSVQPGTYTLVEVVKHLSFRCQDASPSVRKECISHLHTLSRQSVSLVNNIQWMNEELRVMEMDQTHQSYDPAIKLELEKALSTITALVRYVHGEYVACVLPLACEGDNSVREFAFLLLTQSIYEPIAQRMLVEDKDTWKQRTKLYSQFTTGKAKKLPIDYGTCVLLNCLAQVSHPLCLTRTGDPSVIPDNFLVLGLSGSVKDAALRSDFREEEEDLDSGIVSGEDLDVQPATMANFVTASLEKYTESKRMSVRGVARNRSVEKQQSNINLRVDELFFSCLNLLTKSYSASIIGALSADGHSPTSESLYLLSARRSLSIILASSASIHTRTVISCVHGTSSKIPSGWCLAQSQRYSKKYGNIDRGDNEMSWRGGNSESATKSILSQPAAFVGSLSNEDEEYLEDGDNSFEEDEDSVHHSSKSSKSSSSRRISTKSKNLSFSSILLGLTREIVKSTYSDKEAGCVGVYLLATIASLAELWGKKSLRQFAFLLPTPHALSFFVQDLCWYVRGFHGCVSVVRSLCVSASVCSLALQEAETEAQDKYEQFHMTEIIESESEEAPDEDLKIDRRDRELEKDEEGEDATDSALSLLSNLKEYSKNSAFCCVSLMEFMYEYLAVKFARTGKKSSAKDAGIVAQDSEGQKTPSMGSFESTNKTDTSLPSSLRKLFHHAVCALHVCGSMSLFCAVKDGKRVIGDRGNVIELLLSLVSPSGPTAHVFGVNPALLAQTPSLPPFRSSIRDRSQSSYSNMPLSMSSMSPGDLLKSSSIPTGRSVLTPSLLYTPGSRMTPVGSHRMSESAGFGSPTSPSASLSSFSGSNSLPSALPLAASVRSHALLALCECGILSRSLAERVLPLLCQLVVKSQCPVIRSNCVLGIADLICTHGAVAETYADVVGDCVGDVSLFVRRQAVAVLSSLIAGGYLQWKSNLFFAFLPSLADPDPELSSFTLYALGQSLGEKTQDAIMKNFVQVFFVLNNCRGFGFNSFHNELDERRVAVCFNVLRTRASETGIAFELLKRRIYFTLLSMLTPAGRFDVINECLTKVITLASMSGALRDLKICENAIHDVLLVVGEEHMGVKHLTAMFGDDVFEEGEQQKEAINLLAFLATKKAAREVLPLLTLLLENLLKIKSPTQTICVNVLLRLCDLVGKEGMLIVKTAAPPLTFGRLKATLLERERKKFINE</sequence>
<dbReference type="PANTHER" id="PTHR14222">
    <property type="entry name" value="CONDENSIN"/>
    <property type="match status" value="1"/>
</dbReference>
<feature type="region of interest" description="Disordered" evidence="7">
    <location>
        <begin position="1256"/>
        <end position="1282"/>
    </location>
</feature>
<evidence type="ECO:0000256" key="3">
    <source>
        <dbReference type="ARBA" id="ARBA00022776"/>
    </source>
</evidence>
<feature type="region of interest" description="Disordered" evidence="7">
    <location>
        <begin position="83"/>
        <end position="113"/>
    </location>
</feature>
<evidence type="ECO:0000256" key="6">
    <source>
        <dbReference type="ARBA" id="ARBA00023306"/>
    </source>
</evidence>
<dbReference type="Gene3D" id="1.25.10.10">
    <property type="entry name" value="Leucine-rich Repeat Variant"/>
    <property type="match status" value="2"/>
</dbReference>
<feature type="compositionally biased region" description="Basic residues" evidence="7">
    <location>
        <begin position="103"/>
        <end position="113"/>
    </location>
</feature>
<evidence type="ECO:0000256" key="4">
    <source>
        <dbReference type="ARBA" id="ARBA00023067"/>
    </source>
</evidence>
<dbReference type="Proteomes" id="UP001057375">
    <property type="component" value="Unassembled WGS sequence"/>
</dbReference>
<dbReference type="InterPro" id="IPR016024">
    <property type="entry name" value="ARM-type_fold"/>
</dbReference>
<evidence type="ECO:0000313" key="10">
    <source>
        <dbReference type="Proteomes" id="UP001057375"/>
    </source>
</evidence>
<keyword evidence="2" id="KW-0132">Cell division</keyword>
<protein>
    <submittedName>
        <fullName evidence="9">Condensin subunit 1/Condensin-2 complex subunit D3 like protein</fullName>
    </submittedName>
</protein>
<evidence type="ECO:0000256" key="5">
    <source>
        <dbReference type="ARBA" id="ARBA00023242"/>
    </source>
</evidence>
<evidence type="ECO:0000256" key="1">
    <source>
        <dbReference type="ARBA" id="ARBA00004123"/>
    </source>
</evidence>
<keyword evidence="3" id="KW-0498">Mitosis</keyword>
<keyword evidence="6" id="KW-0131">Cell cycle</keyword>
<keyword evidence="5" id="KW-0539">Nucleus</keyword>
<comment type="caution">
    <text evidence="9">The sequence shown here is derived from an EMBL/GenBank/DDBJ whole genome shotgun (WGS) entry which is preliminary data.</text>
</comment>
<accession>A0ABQ5K374</accession>
<evidence type="ECO:0000259" key="8">
    <source>
        <dbReference type="Pfam" id="PF12717"/>
    </source>
</evidence>
<dbReference type="InterPro" id="IPR011989">
    <property type="entry name" value="ARM-like"/>
</dbReference>